<evidence type="ECO:0000313" key="3">
    <source>
        <dbReference type="Proteomes" id="UP000317650"/>
    </source>
</evidence>
<accession>A0A4S8JGS0</accession>
<feature type="compositionally biased region" description="Basic and acidic residues" evidence="1">
    <location>
        <begin position="13"/>
        <end position="35"/>
    </location>
</feature>
<sequence>MLSMGASYAHLHIQQEHYRQKMRRKEEEKKAKEEQQQQQTKKSKKTKGGCKAKVHPKGSSESQAKASLGEVCNP</sequence>
<evidence type="ECO:0000256" key="1">
    <source>
        <dbReference type="SAM" id="MobiDB-lite"/>
    </source>
</evidence>
<feature type="region of interest" description="Disordered" evidence="1">
    <location>
        <begin position="1"/>
        <end position="74"/>
    </location>
</feature>
<gene>
    <name evidence="2" type="ORF">C4D60_Mb07t17650</name>
</gene>
<name>A0A4S8JGS0_MUSBA</name>
<dbReference type="EMBL" id="PYDT01000005">
    <property type="protein sequence ID" value="THU60905.1"/>
    <property type="molecule type" value="Genomic_DNA"/>
</dbReference>
<protein>
    <submittedName>
        <fullName evidence="2">Uncharacterized protein</fullName>
    </submittedName>
</protein>
<comment type="caution">
    <text evidence="2">The sequence shown here is derived from an EMBL/GenBank/DDBJ whole genome shotgun (WGS) entry which is preliminary data.</text>
</comment>
<keyword evidence="3" id="KW-1185">Reference proteome</keyword>
<dbReference type="Proteomes" id="UP000317650">
    <property type="component" value="Chromosome 7"/>
</dbReference>
<proteinExistence type="predicted"/>
<evidence type="ECO:0000313" key="2">
    <source>
        <dbReference type="EMBL" id="THU60905.1"/>
    </source>
</evidence>
<feature type="compositionally biased region" description="Basic residues" evidence="1">
    <location>
        <begin position="41"/>
        <end position="56"/>
    </location>
</feature>
<dbReference type="AlphaFoldDB" id="A0A4S8JGS0"/>
<reference evidence="2 3" key="1">
    <citation type="journal article" date="2019" name="Nat. Plants">
        <title>Genome sequencing of Musa balbisiana reveals subgenome evolution and function divergence in polyploid bananas.</title>
        <authorList>
            <person name="Yao X."/>
        </authorList>
    </citation>
    <scope>NUCLEOTIDE SEQUENCE [LARGE SCALE GENOMIC DNA]</scope>
    <source>
        <strain evidence="3">cv. DH-PKW</strain>
        <tissue evidence="2">Leaves</tissue>
    </source>
</reference>
<organism evidence="2 3">
    <name type="scientific">Musa balbisiana</name>
    <name type="common">Banana</name>
    <dbReference type="NCBI Taxonomy" id="52838"/>
    <lineage>
        <taxon>Eukaryota</taxon>
        <taxon>Viridiplantae</taxon>
        <taxon>Streptophyta</taxon>
        <taxon>Embryophyta</taxon>
        <taxon>Tracheophyta</taxon>
        <taxon>Spermatophyta</taxon>
        <taxon>Magnoliopsida</taxon>
        <taxon>Liliopsida</taxon>
        <taxon>Zingiberales</taxon>
        <taxon>Musaceae</taxon>
        <taxon>Musa</taxon>
    </lineage>
</organism>